<feature type="region of interest" description="Disordered" evidence="1">
    <location>
        <begin position="1"/>
        <end position="33"/>
    </location>
</feature>
<dbReference type="AlphaFoldDB" id="M7ATU3"/>
<organism evidence="2 3">
    <name type="scientific">Chelonia mydas</name>
    <name type="common">Green sea-turtle</name>
    <name type="synonym">Chelonia agassizi</name>
    <dbReference type="NCBI Taxonomy" id="8469"/>
    <lineage>
        <taxon>Eukaryota</taxon>
        <taxon>Metazoa</taxon>
        <taxon>Chordata</taxon>
        <taxon>Craniata</taxon>
        <taxon>Vertebrata</taxon>
        <taxon>Euteleostomi</taxon>
        <taxon>Archelosauria</taxon>
        <taxon>Testudinata</taxon>
        <taxon>Testudines</taxon>
        <taxon>Cryptodira</taxon>
        <taxon>Durocryptodira</taxon>
        <taxon>Americhelydia</taxon>
        <taxon>Chelonioidea</taxon>
        <taxon>Cheloniidae</taxon>
        <taxon>Chelonia</taxon>
    </lineage>
</organism>
<proteinExistence type="predicted"/>
<name>M7ATU3_CHEMY</name>
<gene>
    <name evidence="2" type="ORF">UY3_16554</name>
</gene>
<protein>
    <submittedName>
        <fullName evidence="2">Uncharacterized protein</fullName>
    </submittedName>
</protein>
<sequence length="89" mass="9585">MPVESGPSQEEEILDQDVEAEGDPEAEDDSELIDTSKPCVTGEAQQRNGSVKQRLGLLSASVVPPVMIYLMLSTSADRVWSGPTRAELP</sequence>
<dbReference type="EMBL" id="KB580885">
    <property type="protein sequence ID" value="EMP26355.1"/>
    <property type="molecule type" value="Genomic_DNA"/>
</dbReference>
<feature type="compositionally biased region" description="Acidic residues" evidence="1">
    <location>
        <begin position="9"/>
        <end position="32"/>
    </location>
</feature>
<evidence type="ECO:0000256" key="1">
    <source>
        <dbReference type="SAM" id="MobiDB-lite"/>
    </source>
</evidence>
<dbReference type="Proteomes" id="UP000031443">
    <property type="component" value="Unassembled WGS sequence"/>
</dbReference>
<keyword evidence="3" id="KW-1185">Reference proteome</keyword>
<reference evidence="3" key="1">
    <citation type="journal article" date="2013" name="Nat. Genet.">
        <title>The draft genomes of soft-shell turtle and green sea turtle yield insights into the development and evolution of the turtle-specific body plan.</title>
        <authorList>
            <person name="Wang Z."/>
            <person name="Pascual-Anaya J."/>
            <person name="Zadissa A."/>
            <person name="Li W."/>
            <person name="Niimura Y."/>
            <person name="Huang Z."/>
            <person name="Li C."/>
            <person name="White S."/>
            <person name="Xiong Z."/>
            <person name="Fang D."/>
            <person name="Wang B."/>
            <person name="Ming Y."/>
            <person name="Chen Y."/>
            <person name="Zheng Y."/>
            <person name="Kuraku S."/>
            <person name="Pignatelli M."/>
            <person name="Herrero J."/>
            <person name="Beal K."/>
            <person name="Nozawa M."/>
            <person name="Li Q."/>
            <person name="Wang J."/>
            <person name="Zhang H."/>
            <person name="Yu L."/>
            <person name="Shigenobu S."/>
            <person name="Wang J."/>
            <person name="Liu J."/>
            <person name="Flicek P."/>
            <person name="Searle S."/>
            <person name="Wang J."/>
            <person name="Kuratani S."/>
            <person name="Yin Y."/>
            <person name="Aken B."/>
            <person name="Zhang G."/>
            <person name="Irie N."/>
        </authorList>
    </citation>
    <scope>NUCLEOTIDE SEQUENCE [LARGE SCALE GENOMIC DNA]</scope>
</reference>
<accession>M7ATU3</accession>
<evidence type="ECO:0000313" key="3">
    <source>
        <dbReference type="Proteomes" id="UP000031443"/>
    </source>
</evidence>
<evidence type="ECO:0000313" key="2">
    <source>
        <dbReference type="EMBL" id="EMP26355.1"/>
    </source>
</evidence>